<dbReference type="Proteomes" id="UP000029444">
    <property type="component" value="Unassembled WGS sequence"/>
</dbReference>
<protein>
    <submittedName>
        <fullName evidence="1">Uncharacterized protein</fullName>
    </submittedName>
</protein>
<gene>
    <name evidence="1" type="ORF">Y5S_00457</name>
</gene>
<dbReference type="EMBL" id="ARXV01000002">
    <property type="protein sequence ID" value="KGD65985.1"/>
    <property type="molecule type" value="Genomic_DNA"/>
</dbReference>
<organism evidence="1 2">
    <name type="scientific">Alcanivorax nanhaiticus</name>
    <dbReference type="NCBI Taxonomy" id="1177154"/>
    <lineage>
        <taxon>Bacteria</taxon>
        <taxon>Pseudomonadati</taxon>
        <taxon>Pseudomonadota</taxon>
        <taxon>Gammaproteobacteria</taxon>
        <taxon>Oceanospirillales</taxon>
        <taxon>Alcanivoracaceae</taxon>
        <taxon>Alcanivorax</taxon>
    </lineage>
</organism>
<accession>A0A095UTW2</accession>
<name>A0A095UTW2_9GAMM</name>
<proteinExistence type="predicted"/>
<evidence type="ECO:0000313" key="2">
    <source>
        <dbReference type="Proteomes" id="UP000029444"/>
    </source>
</evidence>
<dbReference type="STRING" id="1177154.Y5S_00457"/>
<dbReference type="eggNOG" id="ENOG5031N4I">
    <property type="taxonomic scope" value="Bacteria"/>
</dbReference>
<dbReference type="InterPro" id="IPR054222">
    <property type="entry name" value="DUF6942"/>
</dbReference>
<dbReference type="Pfam" id="PF22098">
    <property type="entry name" value="DUF6942"/>
    <property type="match status" value="1"/>
</dbReference>
<sequence length="131" mass="14779">MHAPSAGEIVAANSNHWRKIINLLAKVASPQEDDWRRFRDSDLFEHTALCFEPALKEEGCWHWIAGQANLQRFVSLDHHAAVLPEDAEIAVDGARRLLLSPYPDYRQLSNQRVARIREALAQAGFYGGVAF</sequence>
<dbReference type="PATRIC" id="fig|1177154.3.peg.463"/>
<comment type="caution">
    <text evidence="1">The sequence shown here is derived from an EMBL/GenBank/DDBJ whole genome shotgun (WGS) entry which is preliminary data.</text>
</comment>
<keyword evidence="2" id="KW-1185">Reference proteome</keyword>
<reference evidence="1 2" key="1">
    <citation type="submission" date="2012-09" db="EMBL/GenBank/DDBJ databases">
        <title>Genome Sequence of alkane-degrading Bacterium Alcanivorax sp. 19-m-6.</title>
        <authorList>
            <person name="Lai Q."/>
            <person name="Shao Z."/>
        </authorList>
    </citation>
    <scope>NUCLEOTIDE SEQUENCE [LARGE SCALE GENOMIC DNA]</scope>
    <source>
        <strain evidence="1 2">19-m-6</strain>
    </source>
</reference>
<evidence type="ECO:0000313" key="1">
    <source>
        <dbReference type="EMBL" id="KGD65985.1"/>
    </source>
</evidence>
<dbReference type="AlphaFoldDB" id="A0A095UTW2"/>